<feature type="compositionally biased region" description="Low complexity" evidence="1">
    <location>
        <begin position="1"/>
        <end position="14"/>
    </location>
</feature>
<sequence>MEMGCSSEEAAAAARRGEEHDASDVERGDLFVTPLLCQACRLPHRARCLRSQRLLHHRAPAAPHIHALLEGNELPPSSRASWAGSSSSADERSFSFKTTIPVARSRSPLSSTVAAAQIGRSVASLVDDGYSHATCSLPPPFLLRYPSRLDPSLGQPNIALRIVVRDLVTAAMASSSLVAAGALDGQLTFLYL</sequence>
<protein>
    <submittedName>
        <fullName evidence="2">Uncharacterized protein</fullName>
    </submittedName>
</protein>
<dbReference type="AlphaFoldDB" id="M7ZS18"/>
<evidence type="ECO:0000313" key="2">
    <source>
        <dbReference type="EMBL" id="EMS55155.1"/>
    </source>
</evidence>
<evidence type="ECO:0000256" key="1">
    <source>
        <dbReference type="SAM" id="MobiDB-lite"/>
    </source>
</evidence>
<proteinExistence type="predicted"/>
<name>M7ZS18_TRIUA</name>
<organism evidence="2">
    <name type="scientific">Triticum urartu</name>
    <name type="common">Red wild einkorn</name>
    <name type="synonym">Crithodium urartu</name>
    <dbReference type="NCBI Taxonomy" id="4572"/>
    <lineage>
        <taxon>Eukaryota</taxon>
        <taxon>Viridiplantae</taxon>
        <taxon>Streptophyta</taxon>
        <taxon>Embryophyta</taxon>
        <taxon>Tracheophyta</taxon>
        <taxon>Spermatophyta</taxon>
        <taxon>Magnoliopsida</taxon>
        <taxon>Liliopsida</taxon>
        <taxon>Poales</taxon>
        <taxon>Poaceae</taxon>
        <taxon>BOP clade</taxon>
        <taxon>Pooideae</taxon>
        <taxon>Triticodae</taxon>
        <taxon>Triticeae</taxon>
        <taxon>Triticinae</taxon>
        <taxon>Triticum</taxon>
    </lineage>
</organism>
<accession>M7ZS18</accession>
<feature type="region of interest" description="Disordered" evidence="1">
    <location>
        <begin position="1"/>
        <end position="24"/>
    </location>
</feature>
<dbReference type="EMBL" id="KD174322">
    <property type="protein sequence ID" value="EMS55155.1"/>
    <property type="molecule type" value="Genomic_DNA"/>
</dbReference>
<reference evidence="2" key="1">
    <citation type="journal article" date="2013" name="Nature">
        <title>Draft genome of the wheat A-genome progenitor Triticum urartu.</title>
        <authorList>
            <person name="Ling H.Q."/>
            <person name="Zhao S."/>
            <person name="Liu D."/>
            <person name="Wang J."/>
            <person name="Sun H."/>
            <person name="Zhang C."/>
            <person name="Fan H."/>
            <person name="Li D."/>
            <person name="Dong L."/>
            <person name="Tao Y."/>
            <person name="Gao C."/>
            <person name="Wu H."/>
            <person name="Li Y."/>
            <person name="Cui Y."/>
            <person name="Guo X."/>
            <person name="Zheng S."/>
            <person name="Wang B."/>
            <person name="Yu K."/>
            <person name="Liang Q."/>
            <person name="Yang W."/>
            <person name="Lou X."/>
            <person name="Chen J."/>
            <person name="Feng M."/>
            <person name="Jian J."/>
            <person name="Zhang X."/>
            <person name="Luo G."/>
            <person name="Jiang Y."/>
            <person name="Liu J."/>
            <person name="Wang Z."/>
            <person name="Sha Y."/>
            <person name="Zhang B."/>
            <person name="Wu H."/>
            <person name="Tang D."/>
            <person name="Shen Q."/>
            <person name="Xue P."/>
            <person name="Zou S."/>
            <person name="Wang X."/>
            <person name="Liu X."/>
            <person name="Wang F."/>
            <person name="Yang Y."/>
            <person name="An X."/>
            <person name="Dong Z."/>
            <person name="Zhang K."/>
            <person name="Zhang X."/>
            <person name="Luo M.C."/>
            <person name="Dvorak J."/>
            <person name="Tong Y."/>
            <person name="Wang J."/>
            <person name="Yang H."/>
            <person name="Li Z."/>
            <person name="Wang D."/>
            <person name="Zhang A."/>
            <person name="Wang J."/>
        </authorList>
    </citation>
    <scope>NUCLEOTIDE SEQUENCE</scope>
</reference>
<gene>
    <name evidence="2" type="ORF">TRIUR3_29058</name>
</gene>
<feature type="compositionally biased region" description="Basic and acidic residues" evidence="1">
    <location>
        <begin position="15"/>
        <end position="24"/>
    </location>
</feature>